<keyword evidence="15" id="KW-1185">Reference proteome</keyword>
<evidence type="ECO:0000256" key="3">
    <source>
        <dbReference type="ARBA" id="ARBA00005735"/>
    </source>
</evidence>
<evidence type="ECO:0000256" key="9">
    <source>
        <dbReference type="ARBA" id="ARBA00023136"/>
    </source>
</evidence>
<keyword evidence="9" id="KW-0472">Membrane</keyword>
<keyword evidence="10 11" id="KW-0325">Glycoprotein</keyword>
<dbReference type="EMBL" id="KQ459765">
    <property type="protein sequence ID" value="KPJ20016.1"/>
    <property type="molecule type" value="Genomic_DNA"/>
</dbReference>
<evidence type="ECO:0000256" key="11">
    <source>
        <dbReference type="RuleBase" id="RU368121"/>
    </source>
</evidence>
<dbReference type="InterPro" id="IPR003859">
    <property type="entry name" value="Galactosyl_T"/>
</dbReference>
<keyword evidence="7 11" id="KW-0735">Signal-anchor</keyword>
<dbReference type="EC" id="2.4.1.-" evidence="11"/>
<dbReference type="STRING" id="76193.A0A194RV20"/>
<evidence type="ECO:0000259" key="13">
    <source>
        <dbReference type="Pfam" id="PF13733"/>
    </source>
</evidence>
<dbReference type="PRINTS" id="PR02050">
    <property type="entry name" value="B14GALTRFASE"/>
</dbReference>
<keyword evidence="11" id="KW-0479">Metal-binding</keyword>
<feature type="domain" description="Galactosyltransferase C-terminal" evidence="12">
    <location>
        <begin position="196"/>
        <end position="259"/>
    </location>
</feature>
<name>A0A194RV20_PAPMA</name>
<dbReference type="GO" id="GO:0016020">
    <property type="term" value="C:membrane"/>
    <property type="evidence" value="ECO:0007669"/>
    <property type="project" value="UniProtKB-SubCell"/>
</dbReference>
<comment type="subcellular location">
    <subcellularLocation>
        <location evidence="1 11">Membrane</location>
        <topology evidence="1 11">Single-pass type II membrane protein</topology>
    </subcellularLocation>
</comment>
<dbReference type="Pfam" id="PF02709">
    <property type="entry name" value="Glyco_transf_7C"/>
    <property type="match status" value="1"/>
</dbReference>
<gene>
    <name evidence="14" type="ORF">RR48_07481</name>
</gene>
<dbReference type="InterPro" id="IPR029044">
    <property type="entry name" value="Nucleotide-diphossugar_trans"/>
</dbReference>
<organism evidence="14 15">
    <name type="scientific">Papilio machaon</name>
    <name type="common">Old World swallowtail butterfly</name>
    <dbReference type="NCBI Taxonomy" id="76193"/>
    <lineage>
        <taxon>Eukaryota</taxon>
        <taxon>Metazoa</taxon>
        <taxon>Ecdysozoa</taxon>
        <taxon>Arthropoda</taxon>
        <taxon>Hexapoda</taxon>
        <taxon>Insecta</taxon>
        <taxon>Pterygota</taxon>
        <taxon>Neoptera</taxon>
        <taxon>Endopterygota</taxon>
        <taxon>Lepidoptera</taxon>
        <taxon>Glossata</taxon>
        <taxon>Ditrysia</taxon>
        <taxon>Papilionoidea</taxon>
        <taxon>Papilionidae</taxon>
        <taxon>Papilioninae</taxon>
        <taxon>Papilio</taxon>
    </lineage>
</organism>
<evidence type="ECO:0000256" key="5">
    <source>
        <dbReference type="ARBA" id="ARBA00022679"/>
    </source>
</evidence>
<protein>
    <recommendedName>
        <fullName evidence="11">Beta-1,4-N-acetylgalactosaminyltransferase</fullName>
        <ecNumber evidence="11">2.4.1.-</ecNumber>
    </recommendedName>
    <alternativeName>
        <fullName evidence="11">Beta-4-GalNAcT</fullName>
    </alternativeName>
</protein>
<evidence type="ECO:0000256" key="2">
    <source>
        <dbReference type="ARBA" id="ARBA00004922"/>
    </source>
</evidence>
<dbReference type="GO" id="GO:0033842">
    <property type="term" value="F:N-acetyl-beta-glucosaminyl-derivative 4-beta-N-acetylgalactosaminyltransferase activity"/>
    <property type="evidence" value="ECO:0007669"/>
    <property type="project" value="TreeGrafter"/>
</dbReference>
<dbReference type="UniPathway" id="UPA00378"/>
<keyword evidence="6" id="KW-0812">Transmembrane</keyword>
<reference evidence="14 15" key="1">
    <citation type="journal article" date="2015" name="Nat. Commun.">
        <title>Outbred genome sequencing and CRISPR/Cas9 gene editing in butterflies.</title>
        <authorList>
            <person name="Li X."/>
            <person name="Fan D."/>
            <person name="Zhang W."/>
            <person name="Liu G."/>
            <person name="Zhang L."/>
            <person name="Zhao L."/>
            <person name="Fang X."/>
            <person name="Chen L."/>
            <person name="Dong Y."/>
            <person name="Chen Y."/>
            <person name="Ding Y."/>
            <person name="Zhao R."/>
            <person name="Feng M."/>
            <person name="Zhu Y."/>
            <person name="Feng Y."/>
            <person name="Jiang X."/>
            <person name="Zhu D."/>
            <person name="Xiang H."/>
            <person name="Feng X."/>
            <person name="Li S."/>
            <person name="Wang J."/>
            <person name="Zhang G."/>
            <person name="Kronforst M.R."/>
            <person name="Wang W."/>
        </authorList>
    </citation>
    <scope>NUCLEOTIDE SEQUENCE [LARGE SCALE GENOMIC DNA]</scope>
    <source>
        <strain evidence="14">Ya'a_city_454_Pm</strain>
        <tissue evidence="14">Whole body</tissue>
    </source>
</reference>
<keyword evidence="11" id="KW-0464">Manganese</keyword>
<evidence type="ECO:0000256" key="7">
    <source>
        <dbReference type="ARBA" id="ARBA00022968"/>
    </source>
</evidence>
<dbReference type="Proteomes" id="UP000053240">
    <property type="component" value="Unassembled WGS sequence"/>
</dbReference>
<evidence type="ECO:0000313" key="14">
    <source>
        <dbReference type="EMBL" id="KPJ20016.1"/>
    </source>
</evidence>
<dbReference type="GO" id="GO:0005794">
    <property type="term" value="C:Golgi apparatus"/>
    <property type="evidence" value="ECO:0007669"/>
    <property type="project" value="TreeGrafter"/>
</dbReference>
<evidence type="ECO:0000256" key="4">
    <source>
        <dbReference type="ARBA" id="ARBA00022676"/>
    </source>
</evidence>
<dbReference type="Pfam" id="PF13733">
    <property type="entry name" value="Glyco_transf_7N"/>
    <property type="match status" value="1"/>
</dbReference>
<feature type="domain" description="Galactosyltransferase N-terminal" evidence="13">
    <location>
        <begin position="86"/>
        <end position="189"/>
    </location>
</feature>
<dbReference type="GO" id="GO:0008378">
    <property type="term" value="F:galactosyltransferase activity"/>
    <property type="evidence" value="ECO:0007669"/>
    <property type="project" value="TreeGrafter"/>
</dbReference>
<evidence type="ECO:0000256" key="1">
    <source>
        <dbReference type="ARBA" id="ARBA00004606"/>
    </source>
</evidence>
<dbReference type="SUPFAM" id="SSF53448">
    <property type="entry name" value="Nucleotide-diphospho-sugar transferases"/>
    <property type="match status" value="1"/>
</dbReference>
<dbReference type="GO" id="GO:0046872">
    <property type="term" value="F:metal ion binding"/>
    <property type="evidence" value="ECO:0007669"/>
    <property type="project" value="UniProtKB-UniRule"/>
</dbReference>
<comment type="function">
    <text evidence="11">Catalyzes the transfer of galactose onto proteins or lipids.</text>
</comment>
<comment type="pathway">
    <text evidence="2 11">Protein modification; protein glycosylation.</text>
</comment>
<dbReference type="Gene3D" id="3.90.550.10">
    <property type="entry name" value="Spore Coat Polysaccharide Biosynthesis Protein SpsA, Chain A"/>
    <property type="match status" value="1"/>
</dbReference>
<sequence length="309" mass="35532">MRYASKKKIFYLVFFTAVLILLLQPAIKTRRSYEIIEKQNIISSLHEETAENYTSTAIVDCDYHDIIYDDTTVPATIIDGDLNEGYRIKEGGEYAPPECKALFSTAIIVPYRDRAEQLRSFLVYMHSFLRRQHVHYRIYVVEQLDSQPFNRAKLINIGAIAAMNAGYPCLILHDVDLLPLKPANIYACTKYPRHIYILPYLNLLGGATSIMAKQFKTINGMSNKYFGVSGEVVDFFARIESLMLKICQFEPQISEYHKITNGHQGSWYTKNRKIFFTRKGMAEDGLNSLKYTEVATVLHPLFTHIMVDL</sequence>
<dbReference type="PANTHER" id="PTHR19300">
    <property type="entry name" value="BETA-1,4-GALACTOSYLTRANSFERASE"/>
    <property type="match status" value="1"/>
</dbReference>
<evidence type="ECO:0000259" key="12">
    <source>
        <dbReference type="Pfam" id="PF02709"/>
    </source>
</evidence>
<evidence type="ECO:0000313" key="15">
    <source>
        <dbReference type="Proteomes" id="UP000053240"/>
    </source>
</evidence>
<dbReference type="GO" id="GO:0006688">
    <property type="term" value="P:glycosphingolipid biosynthetic process"/>
    <property type="evidence" value="ECO:0007669"/>
    <property type="project" value="TreeGrafter"/>
</dbReference>
<evidence type="ECO:0000256" key="6">
    <source>
        <dbReference type="ARBA" id="ARBA00022692"/>
    </source>
</evidence>
<dbReference type="FunCoup" id="A0A194RV20">
    <property type="interactions" value="77"/>
</dbReference>
<dbReference type="InParanoid" id="A0A194RV20"/>
<dbReference type="AlphaFoldDB" id="A0A194RV20"/>
<dbReference type="InterPro" id="IPR027791">
    <property type="entry name" value="Galactosyl_T_C"/>
</dbReference>
<dbReference type="PANTHER" id="PTHR19300:SF48">
    <property type="entry name" value="BETA-1,4-N-ACETYLGALACTOSAMINYLTRANSFERASE"/>
    <property type="match status" value="1"/>
</dbReference>
<keyword evidence="4 11" id="KW-0328">Glycosyltransferase</keyword>
<comment type="similarity">
    <text evidence="3 11">Belongs to the glycosyltransferase 7 family.</text>
</comment>
<dbReference type="InterPro" id="IPR027995">
    <property type="entry name" value="Galactosyl_T_N"/>
</dbReference>
<accession>A0A194RV20</accession>
<comment type="cofactor">
    <cofactor evidence="11">
        <name>Mn(2+)</name>
        <dbReference type="ChEBI" id="CHEBI:29035"/>
    </cofactor>
</comment>
<dbReference type="GO" id="GO:0005975">
    <property type="term" value="P:carbohydrate metabolic process"/>
    <property type="evidence" value="ECO:0007669"/>
    <property type="project" value="InterPro"/>
</dbReference>
<keyword evidence="5 11" id="KW-0808">Transferase</keyword>
<evidence type="ECO:0000256" key="8">
    <source>
        <dbReference type="ARBA" id="ARBA00022989"/>
    </source>
</evidence>
<keyword evidence="8" id="KW-1133">Transmembrane helix</keyword>
<proteinExistence type="inferred from homology"/>
<evidence type="ECO:0000256" key="10">
    <source>
        <dbReference type="ARBA" id="ARBA00023180"/>
    </source>
</evidence>